<feature type="transmembrane region" description="Helical" evidence="13">
    <location>
        <begin position="175"/>
        <end position="197"/>
    </location>
</feature>
<dbReference type="NCBIfam" id="TIGR00813">
    <property type="entry name" value="sss"/>
    <property type="match status" value="1"/>
</dbReference>
<evidence type="ECO:0000256" key="11">
    <source>
        <dbReference type="RuleBase" id="RU362091"/>
    </source>
</evidence>
<evidence type="ECO:0000256" key="8">
    <source>
        <dbReference type="ARBA" id="ARBA00023065"/>
    </source>
</evidence>
<evidence type="ECO:0000256" key="1">
    <source>
        <dbReference type="ARBA" id="ARBA00004651"/>
    </source>
</evidence>
<feature type="transmembrane region" description="Helical" evidence="13">
    <location>
        <begin position="15"/>
        <end position="37"/>
    </location>
</feature>
<keyword evidence="4" id="KW-1003">Cell membrane</keyword>
<dbReference type="AlphaFoldDB" id="A0A1B0CYG7"/>
<accession>A0A1B0CYG7</accession>
<feature type="transmembrane region" description="Helical" evidence="13">
    <location>
        <begin position="421"/>
        <end position="446"/>
    </location>
</feature>
<keyword evidence="5 13" id="KW-0812">Transmembrane</keyword>
<evidence type="ECO:0000256" key="4">
    <source>
        <dbReference type="ARBA" id="ARBA00022475"/>
    </source>
</evidence>
<dbReference type="Pfam" id="PF00474">
    <property type="entry name" value="SSF"/>
    <property type="match status" value="1"/>
</dbReference>
<comment type="subcellular location">
    <subcellularLocation>
        <location evidence="1">Cell membrane</location>
        <topology evidence="1">Multi-pass membrane protein</topology>
    </subcellularLocation>
</comment>
<feature type="transmembrane region" description="Helical" evidence="13">
    <location>
        <begin position="79"/>
        <end position="97"/>
    </location>
</feature>
<feature type="transmembrane region" description="Helical" evidence="13">
    <location>
        <begin position="109"/>
        <end position="131"/>
    </location>
</feature>
<feature type="transmembrane region" description="Helical" evidence="13">
    <location>
        <begin position="519"/>
        <end position="538"/>
    </location>
</feature>
<name>A0A1B0CYG7_PHLPP</name>
<feature type="region of interest" description="Disordered" evidence="12">
    <location>
        <begin position="595"/>
        <end position="640"/>
    </location>
</feature>
<keyword evidence="9 13" id="KW-0472">Membrane</keyword>
<feature type="compositionally biased region" description="Pro residues" evidence="12">
    <location>
        <begin position="620"/>
        <end position="631"/>
    </location>
</feature>
<comment type="similarity">
    <text evidence="2 11">Belongs to the sodium:solute symporter (SSF) (TC 2.A.21) family.</text>
</comment>
<evidence type="ECO:0000313" key="14">
    <source>
        <dbReference type="EnsemblMetazoa" id="PPAI000041-PA"/>
    </source>
</evidence>
<evidence type="ECO:0000256" key="6">
    <source>
        <dbReference type="ARBA" id="ARBA00022989"/>
    </source>
</evidence>
<evidence type="ECO:0000313" key="15">
    <source>
        <dbReference type="Proteomes" id="UP000092462"/>
    </source>
</evidence>
<keyword evidence="6 13" id="KW-1133">Transmembrane helix</keyword>
<keyword evidence="3" id="KW-0813">Transport</keyword>
<proteinExistence type="inferred from homology"/>
<dbReference type="PANTHER" id="PTHR42985:SF41">
    <property type="entry name" value="GH19970P-RELATED"/>
    <property type="match status" value="1"/>
</dbReference>
<keyword evidence="7" id="KW-0915">Sodium</keyword>
<evidence type="ECO:0000256" key="3">
    <source>
        <dbReference type="ARBA" id="ARBA00022448"/>
    </source>
</evidence>
<dbReference type="EMBL" id="AJVK01000161">
    <property type="status" value="NOT_ANNOTATED_CDS"/>
    <property type="molecule type" value="Genomic_DNA"/>
</dbReference>
<feature type="transmembrane region" description="Helical" evidence="13">
    <location>
        <begin position="351"/>
        <end position="375"/>
    </location>
</feature>
<feature type="transmembrane region" description="Helical" evidence="13">
    <location>
        <begin position="395"/>
        <end position="415"/>
    </location>
</feature>
<feature type="compositionally biased region" description="Low complexity" evidence="12">
    <location>
        <begin position="601"/>
        <end position="612"/>
    </location>
</feature>
<evidence type="ECO:0000256" key="7">
    <source>
        <dbReference type="ARBA" id="ARBA00023053"/>
    </source>
</evidence>
<dbReference type="CDD" id="cd11492">
    <property type="entry name" value="SLC5sbd_NIS-SMVT"/>
    <property type="match status" value="1"/>
</dbReference>
<reference evidence="14" key="1">
    <citation type="submission" date="2022-08" db="UniProtKB">
        <authorList>
            <consortium name="EnsemblMetazoa"/>
        </authorList>
    </citation>
    <scope>IDENTIFICATION</scope>
    <source>
        <strain evidence="14">Israel</strain>
    </source>
</reference>
<feature type="transmembrane region" description="Helical" evidence="13">
    <location>
        <begin position="252"/>
        <end position="270"/>
    </location>
</feature>
<dbReference type="PANTHER" id="PTHR42985">
    <property type="entry name" value="SODIUM-COUPLED MONOCARBOXYLATE TRANSPORTER"/>
    <property type="match status" value="1"/>
</dbReference>
<dbReference type="InterPro" id="IPR051163">
    <property type="entry name" value="Sodium:Solute_Symporter_SSF"/>
</dbReference>
<dbReference type="Proteomes" id="UP000092462">
    <property type="component" value="Unassembled WGS sequence"/>
</dbReference>
<dbReference type="InterPro" id="IPR038377">
    <property type="entry name" value="Na/Glc_symporter_sf"/>
</dbReference>
<dbReference type="InterPro" id="IPR001734">
    <property type="entry name" value="Na/solute_symporter"/>
</dbReference>
<keyword evidence="15" id="KW-1185">Reference proteome</keyword>
<dbReference type="GO" id="GO:0005886">
    <property type="term" value="C:plasma membrane"/>
    <property type="evidence" value="ECO:0007669"/>
    <property type="project" value="UniProtKB-SubCell"/>
</dbReference>
<dbReference type="PROSITE" id="PS50283">
    <property type="entry name" value="NA_SOLUT_SYMP_3"/>
    <property type="match status" value="1"/>
</dbReference>
<dbReference type="Gene3D" id="1.20.1730.10">
    <property type="entry name" value="Sodium/glucose cotransporter"/>
    <property type="match status" value="1"/>
</dbReference>
<dbReference type="VEuPathDB" id="VectorBase:PPAPM1_003898"/>
<dbReference type="EMBL" id="AJVK01000162">
    <property type="status" value="NOT_ANNOTATED_CDS"/>
    <property type="molecule type" value="Genomic_DNA"/>
</dbReference>
<evidence type="ECO:0000256" key="10">
    <source>
        <dbReference type="ARBA" id="ARBA00023201"/>
    </source>
</evidence>
<sequence>MNEDPPQSEYFHFHIVDYCVFAAMLILSAVSGTYFGYFRRKTPVQIIPPSQGSNKKTGTDFGSLSMSEYLLGSRKLKSFPVAMSLVASYISGVTILGTPSEIYNYGIQYWLMVVPILLMGIAVSFVYLPVFMSLKVGSSYEYLELRFSSAIFFLPIIVYVPALAFNQVTGVDLHLIAGIVCIVCVFYTTIGGIKAVVHTDAWQIVVMFISVFVVATLGTIALGGPAEVFRRATEGNRIDLFNFNPSFYERHTFWGVLIGGFMYWTSFNSVNQTMVQRYMSLPNLKTARISIAMYTVGISLFVSACCYAGVLIYAYYYKCDPSAAGLIQADDQLFPNYVMETVGDLKGVPGLFIAGVFGAALSSLSVVLNSTSAVLLEDILKGCFKVQPNERWAAIFVKSSIILLGCVAMALIFVVERLGGILSVATSLTAIAAATTFGVFTLGMLVPWSNTKGAIAGVLAGALMSGWVSLGSQAAVANGYVVPHKLDISTENCPAFNSTGPDYPDESDVFPLYRFSFHWINPIGIISVLIVGSIVSLLTGPRDLKQIDPELISPVIHRFLPSECFIHYGTTSMERNQLNEDASQEDERLEFHDRVSYLATSPEPSKVSPSVESRAEKPSPKTPSPSSPPQASPTGVRLGD</sequence>
<feature type="transmembrane region" description="Helical" evidence="13">
    <location>
        <begin position="453"/>
        <end position="470"/>
    </location>
</feature>
<evidence type="ECO:0000256" key="12">
    <source>
        <dbReference type="SAM" id="MobiDB-lite"/>
    </source>
</evidence>
<feature type="transmembrane region" description="Helical" evidence="13">
    <location>
        <begin position="143"/>
        <end position="163"/>
    </location>
</feature>
<feature type="transmembrane region" description="Helical" evidence="13">
    <location>
        <begin position="204"/>
        <end position="224"/>
    </location>
</feature>
<keyword evidence="10" id="KW-0739">Sodium transport</keyword>
<dbReference type="GO" id="GO:0015293">
    <property type="term" value="F:symporter activity"/>
    <property type="evidence" value="ECO:0007669"/>
    <property type="project" value="TreeGrafter"/>
</dbReference>
<evidence type="ECO:0000256" key="2">
    <source>
        <dbReference type="ARBA" id="ARBA00006434"/>
    </source>
</evidence>
<evidence type="ECO:0000256" key="13">
    <source>
        <dbReference type="SAM" id="Phobius"/>
    </source>
</evidence>
<keyword evidence="8" id="KW-0406">Ion transport</keyword>
<organism evidence="14 15">
    <name type="scientific">Phlebotomus papatasi</name>
    <name type="common">Sandfly</name>
    <dbReference type="NCBI Taxonomy" id="29031"/>
    <lineage>
        <taxon>Eukaryota</taxon>
        <taxon>Metazoa</taxon>
        <taxon>Ecdysozoa</taxon>
        <taxon>Arthropoda</taxon>
        <taxon>Hexapoda</taxon>
        <taxon>Insecta</taxon>
        <taxon>Pterygota</taxon>
        <taxon>Neoptera</taxon>
        <taxon>Endopterygota</taxon>
        <taxon>Diptera</taxon>
        <taxon>Nematocera</taxon>
        <taxon>Psychodoidea</taxon>
        <taxon>Psychodidae</taxon>
        <taxon>Phlebotomus</taxon>
        <taxon>Phlebotomus</taxon>
    </lineage>
</organism>
<feature type="transmembrane region" description="Helical" evidence="13">
    <location>
        <begin position="291"/>
        <end position="316"/>
    </location>
</feature>
<dbReference type="VEuPathDB" id="VectorBase:PPAI000041"/>
<protein>
    <submittedName>
        <fullName evidence="14">Uncharacterized protein</fullName>
    </submittedName>
</protein>
<dbReference type="GO" id="GO:0006814">
    <property type="term" value="P:sodium ion transport"/>
    <property type="evidence" value="ECO:0007669"/>
    <property type="project" value="UniProtKB-KW"/>
</dbReference>
<dbReference type="EnsemblMetazoa" id="PPAI000041-RA">
    <property type="protein sequence ID" value="PPAI000041-PA"/>
    <property type="gene ID" value="PPAI000041"/>
</dbReference>
<evidence type="ECO:0000256" key="5">
    <source>
        <dbReference type="ARBA" id="ARBA00022692"/>
    </source>
</evidence>
<evidence type="ECO:0000256" key="9">
    <source>
        <dbReference type="ARBA" id="ARBA00023136"/>
    </source>
</evidence>